<evidence type="ECO:0000256" key="1">
    <source>
        <dbReference type="SAM" id="MobiDB-lite"/>
    </source>
</evidence>
<feature type="compositionally biased region" description="Polar residues" evidence="1">
    <location>
        <begin position="22"/>
        <end position="31"/>
    </location>
</feature>
<dbReference type="PANTHER" id="PTHR18063:SF20">
    <property type="entry name" value="MINDY DEUBIQUITINASE DOMAIN-CONTAINING PROTEIN"/>
    <property type="match status" value="1"/>
</dbReference>
<name>A0A398AL79_BRACM</name>
<dbReference type="InterPro" id="IPR007518">
    <property type="entry name" value="MINDY"/>
</dbReference>
<dbReference type="Proteomes" id="UP000264353">
    <property type="component" value="Chromosome A1"/>
</dbReference>
<proteinExistence type="predicted"/>
<dbReference type="PANTHER" id="PTHR18063">
    <property type="entry name" value="NF-E2 INDUCIBLE PROTEIN"/>
    <property type="match status" value="1"/>
</dbReference>
<dbReference type="AlphaFoldDB" id="A0A398AL79"/>
<dbReference type="GO" id="GO:0004843">
    <property type="term" value="F:cysteine-type deubiquitinase activity"/>
    <property type="evidence" value="ECO:0007669"/>
    <property type="project" value="InterPro"/>
</dbReference>
<accession>A0A398AL79</accession>
<evidence type="ECO:0000313" key="3">
    <source>
        <dbReference type="EMBL" id="RID78477.1"/>
    </source>
</evidence>
<evidence type="ECO:0000313" key="4">
    <source>
        <dbReference type="Proteomes" id="UP000264353"/>
    </source>
</evidence>
<feature type="domain" description="MINDY deubiquitinase" evidence="2">
    <location>
        <begin position="44"/>
        <end position="451"/>
    </location>
</feature>
<protein>
    <recommendedName>
        <fullName evidence="2">MINDY deubiquitinase domain-containing protein</fullName>
    </recommendedName>
</protein>
<reference evidence="3 4" key="1">
    <citation type="submission" date="2018-06" db="EMBL/GenBank/DDBJ databases">
        <title>WGS assembly of Brassica rapa FPsc.</title>
        <authorList>
            <person name="Bowman J."/>
            <person name="Kohchi T."/>
            <person name="Yamato K."/>
            <person name="Jenkins J."/>
            <person name="Shu S."/>
            <person name="Ishizaki K."/>
            <person name="Yamaoka S."/>
            <person name="Nishihama R."/>
            <person name="Nakamura Y."/>
            <person name="Berger F."/>
            <person name="Adam C."/>
            <person name="Aki S."/>
            <person name="Althoff F."/>
            <person name="Araki T."/>
            <person name="Arteaga-Vazquez M."/>
            <person name="Balasubrmanian S."/>
            <person name="Bauer D."/>
            <person name="Boehm C."/>
            <person name="Briginshaw L."/>
            <person name="Caballero-Perez J."/>
            <person name="Catarino B."/>
            <person name="Chen F."/>
            <person name="Chiyoda S."/>
            <person name="Chovatia M."/>
            <person name="Davies K."/>
            <person name="Delmans M."/>
            <person name="Demura T."/>
            <person name="Dierschke T."/>
            <person name="Dolan L."/>
            <person name="Dorantes-Acosta A."/>
            <person name="Eklund D."/>
            <person name="Florent S."/>
            <person name="Flores-Sandoval E."/>
            <person name="Fujiyama A."/>
            <person name="Fukuzawa H."/>
            <person name="Galik B."/>
            <person name="Grimanelli D."/>
            <person name="Grimwood J."/>
            <person name="Grossniklaus U."/>
            <person name="Hamada T."/>
            <person name="Haseloff J."/>
            <person name="Hetherington A."/>
            <person name="Higo A."/>
            <person name="Hirakawa Y."/>
            <person name="Hundley H."/>
            <person name="Ikeda Y."/>
            <person name="Inoue K."/>
            <person name="Inoue S."/>
            <person name="Ishida S."/>
            <person name="Jia Q."/>
            <person name="Kakita M."/>
            <person name="Kanazawa T."/>
            <person name="Kawai Y."/>
            <person name="Kawashima T."/>
            <person name="Kennedy M."/>
            <person name="Kinose K."/>
            <person name="Kinoshita T."/>
            <person name="Kohara Y."/>
            <person name="Koide E."/>
            <person name="Komatsu K."/>
            <person name="Kopischke S."/>
            <person name="Kubo M."/>
            <person name="Kyozuka J."/>
            <person name="Lagercrantz U."/>
            <person name="Lin S."/>
            <person name="Lindquist E."/>
            <person name="Lipzen A."/>
            <person name="Lu C."/>
            <person name="Luna E."/>
            <person name="Martienssen R."/>
            <person name="Minamino N."/>
            <person name="Mizutani M."/>
            <person name="Mizutani M."/>
            <person name="Mochizuki N."/>
            <person name="Monte I."/>
            <person name="Mosher R."/>
            <person name="Nagasaki H."/>
            <person name="Nakagami H."/>
            <person name="Naramoto S."/>
            <person name="Nishitani K."/>
            <person name="Ohtani M."/>
            <person name="Okamoto T."/>
            <person name="Okumura M."/>
            <person name="Phillips J."/>
            <person name="Pollak B."/>
            <person name="Reinders A."/>
            <person name="Roevekamp M."/>
            <person name="Sano R."/>
            <person name="Sawa S."/>
            <person name="Schmid M."/>
            <person name="Shirakawa M."/>
            <person name="Solano R."/>
            <person name="Spunde A."/>
            <person name="Suetsugu N."/>
            <person name="Sugano S."/>
            <person name="Sugiyama A."/>
            <person name="Sun R."/>
            <person name="Suzuki Y."/>
            <person name="Takenaka M."/>
            <person name="Takezawa D."/>
            <person name="Tomogane H."/>
            <person name="Tsuzuki M."/>
            <person name="Ueda T."/>
            <person name="Umeda M."/>
            <person name="Ward J."/>
            <person name="Watanabe Y."/>
            <person name="Yazaki K."/>
            <person name="Yokoyama R."/>
            <person name="Yoshitake Y."/>
            <person name="Yotsui I."/>
            <person name="Zachgo S."/>
            <person name="Schmutz J."/>
        </authorList>
    </citation>
    <scope>NUCLEOTIDE SEQUENCE [LARGE SCALE GENOMIC DNA]</scope>
    <source>
        <strain evidence="4">cv. B-3</strain>
    </source>
</reference>
<sequence>MAIDFSQLPPPTSDFPAKKKQTNPASSQNEAPKNLTHKTKEIRIDDFESTPELAIFDLLSIPLYHGWIVDPQDFETANAIGCKSYNDLMTGLVTLETQTVKARIGSKECSDDFTATFTPTQRWSKKTRAFADSTPTYAEHSQLGRGDIEEERVLLRALRLSEREKLGIDARRDSSSGGDSVSGYSDVYLMSESDSLVDSMDAGSPFTSTPGSANTCQKSKCNDQVSSKESGDETVCVLGNKFDVAEETHSSTPGALASEQLSSTELGDETASDVESNIKMVDVHVILEKTNLESTKNDSSSEIQFKSEAVNFVNPDLTGISQDDDNVALYEAEKSVTVGSPVYKGQSPLGQSSSEGKDTNGVTPREGEVIKNFLNNNASQLTFPGLFFLEQGLEEGELCVFFRNNHFHTMLKYGNELYNLVTDQGYLNERDLVWEKLNEVNGDSVFVDGDFKVFKCESGNWDQQNALSSTADYIYSINSASKEGMEVDPDLKMAMELQEQELAEDIGFEVSMKKQSHVFFFFSTRSESSPTMVQRWHMYNHECKFSSLPCKG</sequence>
<dbReference type="InterPro" id="IPR033979">
    <property type="entry name" value="MINDY_domain"/>
</dbReference>
<dbReference type="GO" id="GO:1990380">
    <property type="term" value="F:K48-linked deubiquitinase activity"/>
    <property type="evidence" value="ECO:0007669"/>
    <property type="project" value="InterPro"/>
</dbReference>
<organism evidence="3 4">
    <name type="scientific">Brassica campestris</name>
    <name type="common">Field mustard</name>
    <dbReference type="NCBI Taxonomy" id="3711"/>
    <lineage>
        <taxon>Eukaryota</taxon>
        <taxon>Viridiplantae</taxon>
        <taxon>Streptophyta</taxon>
        <taxon>Embryophyta</taxon>
        <taxon>Tracheophyta</taxon>
        <taxon>Spermatophyta</taxon>
        <taxon>Magnoliopsida</taxon>
        <taxon>eudicotyledons</taxon>
        <taxon>Gunneridae</taxon>
        <taxon>Pentapetalae</taxon>
        <taxon>rosids</taxon>
        <taxon>malvids</taxon>
        <taxon>Brassicales</taxon>
        <taxon>Brassicaceae</taxon>
        <taxon>Brassiceae</taxon>
        <taxon>Brassica</taxon>
    </lineage>
</organism>
<feature type="region of interest" description="Disordered" evidence="1">
    <location>
        <begin position="341"/>
        <end position="362"/>
    </location>
</feature>
<evidence type="ECO:0000259" key="2">
    <source>
        <dbReference type="Pfam" id="PF04424"/>
    </source>
</evidence>
<dbReference type="EMBL" id="CM010628">
    <property type="protein sequence ID" value="RID78477.1"/>
    <property type="molecule type" value="Genomic_DNA"/>
</dbReference>
<feature type="region of interest" description="Disordered" evidence="1">
    <location>
        <begin position="1"/>
        <end position="38"/>
    </location>
</feature>
<gene>
    <name evidence="3" type="ORF">BRARA_A01306</name>
</gene>
<dbReference type="Pfam" id="PF04424">
    <property type="entry name" value="MINDY_DUB"/>
    <property type="match status" value="1"/>
</dbReference>
<feature type="region of interest" description="Disordered" evidence="1">
    <location>
        <begin position="247"/>
        <end position="272"/>
    </location>
</feature>